<evidence type="ECO:0000256" key="2">
    <source>
        <dbReference type="ARBA" id="ARBA00006991"/>
    </source>
</evidence>
<organism evidence="13 14">
    <name type="scientific">Portunus trituberculatus</name>
    <name type="common">Swimming crab</name>
    <name type="synonym">Neptunus trituberculatus</name>
    <dbReference type="NCBI Taxonomy" id="210409"/>
    <lineage>
        <taxon>Eukaryota</taxon>
        <taxon>Metazoa</taxon>
        <taxon>Ecdysozoa</taxon>
        <taxon>Arthropoda</taxon>
        <taxon>Crustacea</taxon>
        <taxon>Multicrustacea</taxon>
        <taxon>Malacostraca</taxon>
        <taxon>Eumalacostraca</taxon>
        <taxon>Eucarida</taxon>
        <taxon>Decapoda</taxon>
        <taxon>Pleocyemata</taxon>
        <taxon>Brachyura</taxon>
        <taxon>Eubrachyura</taxon>
        <taxon>Portunoidea</taxon>
        <taxon>Portunidae</taxon>
        <taxon>Portuninae</taxon>
        <taxon>Portunus</taxon>
    </lineage>
</organism>
<name>A0A5B7E5T1_PORTR</name>
<evidence type="ECO:0000256" key="7">
    <source>
        <dbReference type="ARBA" id="ARBA00023015"/>
    </source>
</evidence>
<dbReference type="PROSITE" id="PS00028">
    <property type="entry name" value="ZINC_FINGER_C2H2_1"/>
    <property type="match status" value="4"/>
</dbReference>
<evidence type="ECO:0000256" key="10">
    <source>
        <dbReference type="ARBA" id="ARBA00023242"/>
    </source>
</evidence>
<dbReference type="Gene3D" id="3.30.160.60">
    <property type="entry name" value="Classic Zinc Finger"/>
    <property type="match status" value="5"/>
</dbReference>
<dbReference type="InterPro" id="IPR036236">
    <property type="entry name" value="Znf_C2H2_sf"/>
</dbReference>
<keyword evidence="4" id="KW-0677">Repeat</keyword>
<keyword evidence="6" id="KW-0862">Zinc</keyword>
<dbReference type="EMBL" id="VSRR010001961">
    <property type="protein sequence ID" value="MPC28759.1"/>
    <property type="molecule type" value="Genomic_DNA"/>
</dbReference>
<evidence type="ECO:0000256" key="5">
    <source>
        <dbReference type="ARBA" id="ARBA00022771"/>
    </source>
</evidence>
<evidence type="ECO:0000259" key="12">
    <source>
        <dbReference type="PROSITE" id="PS50157"/>
    </source>
</evidence>
<evidence type="ECO:0000256" key="3">
    <source>
        <dbReference type="ARBA" id="ARBA00022723"/>
    </source>
</evidence>
<reference evidence="13 14" key="1">
    <citation type="submission" date="2019-05" db="EMBL/GenBank/DDBJ databases">
        <title>Another draft genome of Portunus trituberculatus and its Hox gene families provides insights of decapod evolution.</title>
        <authorList>
            <person name="Jeong J.-H."/>
            <person name="Song I."/>
            <person name="Kim S."/>
            <person name="Choi T."/>
            <person name="Kim D."/>
            <person name="Ryu S."/>
            <person name="Kim W."/>
        </authorList>
    </citation>
    <scope>NUCLEOTIDE SEQUENCE [LARGE SCALE GENOMIC DNA]</scope>
    <source>
        <tissue evidence="13">Muscle</tissue>
    </source>
</reference>
<comment type="caution">
    <text evidence="13">The sequence shown here is derived from an EMBL/GenBank/DDBJ whole genome shotgun (WGS) entry which is preliminary data.</text>
</comment>
<keyword evidence="5 11" id="KW-0863">Zinc-finger</keyword>
<keyword evidence="10" id="KW-0539">Nucleus</keyword>
<comment type="similarity">
    <text evidence="2">Belongs to the krueppel C2H2-type zinc-finger protein family.</text>
</comment>
<accession>A0A5B7E5T1</accession>
<dbReference type="SMART" id="SM00355">
    <property type="entry name" value="ZnF_C2H2"/>
    <property type="match status" value="5"/>
</dbReference>
<evidence type="ECO:0000256" key="1">
    <source>
        <dbReference type="ARBA" id="ARBA00004123"/>
    </source>
</evidence>
<evidence type="ECO:0000313" key="13">
    <source>
        <dbReference type="EMBL" id="MPC28759.1"/>
    </source>
</evidence>
<keyword evidence="7" id="KW-0805">Transcription regulation</keyword>
<feature type="domain" description="C2H2-type" evidence="12">
    <location>
        <begin position="85"/>
        <end position="112"/>
    </location>
</feature>
<evidence type="ECO:0000256" key="9">
    <source>
        <dbReference type="ARBA" id="ARBA00023163"/>
    </source>
</evidence>
<feature type="domain" description="C2H2-type" evidence="12">
    <location>
        <begin position="141"/>
        <end position="168"/>
    </location>
</feature>
<protein>
    <submittedName>
        <fullName evidence="13">Zinc finger protein 726</fullName>
    </submittedName>
</protein>
<dbReference type="SUPFAM" id="SSF57667">
    <property type="entry name" value="beta-beta-alpha zinc fingers"/>
    <property type="match status" value="3"/>
</dbReference>
<dbReference type="PANTHER" id="PTHR24377">
    <property type="entry name" value="IP01015P-RELATED"/>
    <property type="match status" value="1"/>
</dbReference>
<keyword evidence="14" id="KW-1185">Reference proteome</keyword>
<dbReference type="InterPro" id="IPR050826">
    <property type="entry name" value="Krueppel_C2H2_ZnFinger"/>
</dbReference>
<feature type="domain" description="C2H2-type" evidence="12">
    <location>
        <begin position="29"/>
        <end position="56"/>
    </location>
</feature>
<keyword evidence="8" id="KW-0238">DNA-binding</keyword>
<dbReference type="GO" id="GO:0003677">
    <property type="term" value="F:DNA binding"/>
    <property type="evidence" value="ECO:0007669"/>
    <property type="project" value="UniProtKB-KW"/>
</dbReference>
<evidence type="ECO:0000256" key="8">
    <source>
        <dbReference type="ARBA" id="ARBA00023125"/>
    </source>
</evidence>
<dbReference type="FunFam" id="3.30.160.60:FF:000176">
    <property type="entry name" value="zinc finger protein 70"/>
    <property type="match status" value="1"/>
</dbReference>
<evidence type="ECO:0000313" key="14">
    <source>
        <dbReference type="Proteomes" id="UP000324222"/>
    </source>
</evidence>
<sequence length="178" mass="20163">MFRCEECGKQFAYKNNITHMIVHGGEEKFACEECCSLLSQQAQLSTHMLVHTDQGVTAVTGMPILQDKNFTCLTASIPSVAEKRFACEVCAKLFPRKSSLKTHRLVHSGEKRFECDECGSRFTRKSSLTTHRFTHTGEKKFECEECGSLFTRKSSLNIHRLAHRGEKKFECDKCGKSS</sequence>
<keyword evidence="3" id="KW-0479">Metal-binding</keyword>
<dbReference type="OrthoDB" id="6336085at2759"/>
<dbReference type="Pfam" id="PF00096">
    <property type="entry name" value="zf-C2H2"/>
    <property type="match status" value="3"/>
</dbReference>
<feature type="domain" description="C2H2-type" evidence="12">
    <location>
        <begin position="2"/>
        <end position="28"/>
    </location>
</feature>
<evidence type="ECO:0000256" key="6">
    <source>
        <dbReference type="ARBA" id="ARBA00022833"/>
    </source>
</evidence>
<dbReference type="GO" id="GO:0005634">
    <property type="term" value="C:nucleus"/>
    <property type="evidence" value="ECO:0007669"/>
    <property type="project" value="UniProtKB-SubCell"/>
</dbReference>
<dbReference type="AlphaFoldDB" id="A0A5B7E5T1"/>
<keyword evidence="9" id="KW-0804">Transcription</keyword>
<feature type="domain" description="C2H2-type" evidence="12">
    <location>
        <begin position="113"/>
        <end position="140"/>
    </location>
</feature>
<dbReference type="FunFam" id="3.30.160.60:FF:001480">
    <property type="entry name" value="Si:cabz01071911.3"/>
    <property type="match status" value="1"/>
</dbReference>
<dbReference type="InterPro" id="IPR013087">
    <property type="entry name" value="Znf_C2H2_type"/>
</dbReference>
<evidence type="ECO:0000256" key="4">
    <source>
        <dbReference type="ARBA" id="ARBA00022737"/>
    </source>
</evidence>
<evidence type="ECO:0000256" key="11">
    <source>
        <dbReference type="PROSITE-ProRule" id="PRU00042"/>
    </source>
</evidence>
<gene>
    <name evidence="13" type="primary">ZNF726_1</name>
    <name evidence="13" type="ORF">E2C01_021970</name>
</gene>
<dbReference type="PROSITE" id="PS50157">
    <property type="entry name" value="ZINC_FINGER_C2H2_2"/>
    <property type="match status" value="5"/>
</dbReference>
<dbReference type="GO" id="GO:0008270">
    <property type="term" value="F:zinc ion binding"/>
    <property type="evidence" value="ECO:0007669"/>
    <property type="project" value="UniProtKB-KW"/>
</dbReference>
<comment type="subcellular location">
    <subcellularLocation>
        <location evidence="1">Nucleus</location>
    </subcellularLocation>
</comment>
<dbReference type="FunFam" id="3.30.160.60:FF:000096">
    <property type="entry name" value="Zinc finger and BTB domain-containing protein 18 isoform 1"/>
    <property type="match status" value="1"/>
</dbReference>
<proteinExistence type="inferred from homology"/>
<dbReference type="Proteomes" id="UP000324222">
    <property type="component" value="Unassembled WGS sequence"/>
</dbReference>